<feature type="compositionally biased region" description="Basic and acidic residues" evidence="10">
    <location>
        <begin position="16"/>
        <end position="26"/>
    </location>
</feature>
<name>A0A8K0VUM2_9PLEO</name>
<dbReference type="GO" id="GO:0035299">
    <property type="term" value="F:inositol-1,3,4,5,6-pentakisphosphate 2-kinase activity"/>
    <property type="evidence" value="ECO:0007669"/>
    <property type="project" value="UniProtKB-EC"/>
</dbReference>
<comment type="caution">
    <text evidence="11">The sequence shown here is derived from an EMBL/GenBank/DDBJ whole genome shotgun (WGS) entry which is preliminary data.</text>
</comment>
<dbReference type="GO" id="GO:0005634">
    <property type="term" value="C:nucleus"/>
    <property type="evidence" value="ECO:0007669"/>
    <property type="project" value="TreeGrafter"/>
</dbReference>
<keyword evidence="5 9" id="KW-0808">Transferase</keyword>
<dbReference type="GO" id="GO:0032958">
    <property type="term" value="P:inositol phosphate biosynthetic process"/>
    <property type="evidence" value="ECO:0007669"/>
    <property type="project" value="TreeGrafter"/>
</dbReference>
<proteinExistence type="inferred from homology"/>
<feature type="compositionally biased region" description="Polar residues" evidence="10">
    <location>
        <begin position="27"/>
        <end position="39"/>
    </location>
</feature>
<keyword evidence="7 9" id="KW-0418">Kinase</keyword>
<dbReference type="Proteomes" id="UP000813461">
    <property type="component" value="Unassembled WGS sequence"/>
</dbReference>
<gene>
    <name evidence="11" type="ORF">FB567DRAFT_187202</name>
</gene>
<dbReference type="OrthoDB" id="272370at2759"/>
<dbReference type="InterPro" id="IPR009286">
    <property type="entry name" value="Ins_P5_2-kin"/>
</dbReference>
<dbReference type="GO" id="GO:0005524">
    <property type="term" value="F:ATP binding"/>
    <property type="evidence" value="ECO:0007669"/>
    <property type="project" value="UniProtKB-KW"/>
</dbReference>
<feature type="region of interest" description="Disordered" evidence="10">
    <location>
        <begin position="1"/>
        <end position="64"/>
    </location>
</feature>
<keyword evidence="6 9" id="KW-0547">Nucleotide-binding</keyword>
<accession>A0A8K0VUM2</accession>
<dbReference type="PANTHER" id="PTHR14456">
    <property type="entry name" value="INOSITOL POLYPHOSPHATE KINASE 1"/>
    <property type="match status" value="1"/>
</dbReference>
<evidence type="ECO:0000313" key="11">
    <source>
        <dbReference type="EMBL" id="KAH7075262.1"/>
    </source>
</evidence>
<evidence type="ECO:0000256" key="5">
    <source>
        <dbReference type="ARBA" id="ARBA00022679"/>
    </source>
</evidence>
<comment type="similarity">
    <text evidence="2">Belongs to the IPK1 type 1 family.</text>
</comment>
<evidence type="ECO:0000256" key="7">
    <source>
        <dbReference type="ARBA" id="ARBA00022777"/>
    </source>
</evidence>
<sequence length="493" mass="54811">MAHPRANGSQEQIQYDNHEQQHRETTSADNLGAPSTIQRSAPCEPEIGPFVDSPSPTYPASSLDPLQVPSEVLADSTSARRLDAHCCLARNDEGVPSTALVRFEYLNQGGANVIFKILPWWHASVEPGPPFVFLDAKIDGTKAIPLHRKVLLRQVLRVNKGLEKTLRCDEVIFGFYNHVRPLFLPGSIEVVHTDSETGTMTVVQTSLPSLDLTNYLMEHRGVMLYSTVMAYLSSKSDAIVAETHSESSTSSHLTAKRWGICLPDMSPMPGSSVTLEIKPKWLAQSPTAPKNAQRCRTCALQVAKPKDPNKYLCPLLLVEGSRDDLYPWVSARVEEQLAGTADLPTRRQMELITHVSSQISTYLSEGDGRSLLRHIRLLQTLLDPQGVLGRDQFSADLRPLFDYNLRLAMTLRDCSLYIKVGYTTSKMDAAIIDCRLGDMDFKSPDKIVDWHQKEWDLINCAAYSLESGDHLGCVILGKARRRQGRSGSFLVNT</sequence>
<comment type="catalytic activity">
    <reaction evidence="9">
        <text>1D-myo-inositol 1,3,4,5,6-pentakisphosphate + ATP = 1D-myo-inositol hexakisphosphate + ADP + H(+)</text>
        <dbReference type="Rhea" id="RHEA:20313"/>
        <dbReference type="ChEBI" id="CHEBI:15378"/>
        <dbReference type="ChEBI" id="CHEBI:30616"/>
        <dbReference type="ChEBI" id="CHEBI:57733"/>
        <dbReference type="ChEBI" id="CHEBI:58130"/>
        <dbReference type="ChEBI" id="CHEBI:456216"/>
        <dbReference type="EC" id="2.7.1.158"/>
    </reaction>
</comment>
<reference evidence="11" key="1">
    <citation type="journal article" date="2021" name="Nat. Commun.">
        <title>Genetic determinants of endophytism in the Arabidopsis root mycobiome.</title>
        <authorList>
            <person name="Mesny F."/>
            <person name="Miyauchi S."/>
            <person name="Thiergart T."/>
            <person name="Pickel B."/>
            <person name="Atanasova L."/>
            <person name="Karlsson M."/>
            <person name="Huettel B."/>
            <person name="Barry K.W."/>
            <person name="Haridas S."/>
            <person name="Chen C."/>
            <person name="Bauer D."/>
            <person name="Andreopoulos W."/>
            <person name="Pangilinan J."/>
            <person name="LaButti K."/>
            <person name="Riley R."/>
            <person name="Lipzen A."/>
            <person name="Clum A."/>
            <person name="Drula E."/>
            <person name="Henrissat B."/>
            <person name="Kohler A."/>
            <person name="Grigoriev I.V."/>
            <person name="Martin F.M."/>
            <person name="Hacquard S."/>
        </authorList>
    </citation>
    <scope>NUCLEOTIDE SEQUENCE</scope>
    <source>
        <strain evidence="11">MPI-SDFR-AT-0120</strain>
    </source>
</reference>
<keyword evidence="8 9" id="KW-0067">ATP-binding</keyword>
<evidence type="ECO:0000256" key="6">
    <source>
        <dbReference type="ARBA" id="ARBA00022741"/>
    </source>
</evidence>
<dbReference type="Pfam" id="PF06090">
    <property type="entry name" value="Ins_P5_2-kin"/>
    <property type="match status" value="1"/>
</dbReference>
<comment type="function">
    <text evidence="9">Phosphorylates Ins(1,3,4,5,6)P5 at position 2 to form Ins(1,2,3,4,5,6)P6 (InsP6 or phytate).</text>
</comment>
<dbReference type="EMBL" id="JAGMVJ010000020">
    <property type="protein sequence ID" value="KAH7075262.1"/>
    <property type="molecule type" value="Genomic_DNA"/>
</dbReference>
<evidence type="ECO:0000313" key="12">
    <source>
        <dbReference type="Proteomes" id="UP000813461"/>
    </source>
</evidence>
<dbReference type="EC" id="2.7.1.158" evidence="3 9"/>
<evidence type="ECO:0000256" key="3">
    <source>
        <dbReference type="ARBA" id="ARBA00012023"/>
    </source>
</evidence>
<evidence type="ECO:0000256" key="1">
    <source>
        <dbReference type="ARBA" id="ARBA00003979"/>
    </source>
</evidence>
<evidence type="ECO:0000256" key="2">
    <source>
        <dbReference type="ARBA" id="ARBA00008305"/>
    </source>
</evidence>
<comment type="function">
    <text evidence="1">Has kinase activity and phosphorylates inositol-1,3,4,5,6-pentakisphosphate (Ins(1,3,4,5,6)P5) to produce 1,2,3,4,5,6-hexakisphosphate (InsP6), also known as phytate.</text>
</comment>
<dbReference type="PANTHER" id="PTHR14456:SF2">
    <property type="entry name" value="INOSITOL-PENTAKISPHOSPHATE 2-KINASE"/>
    <property type="match status" value="1"/>
</dbReference>
<evidence type="ECO:0000256" key="10">
    <source>
        <dbReference type="SAM" id="MobiDB-lite"/>
    </source>
</evidence>
<dbReference type="AlphaFoldDB" id="A0A8K0VUM2"/>
<organism evidence="11 12">
    <name type="scientific">Paraphoma chrysanthemicola</name>
    <dbReference type="NCBI Taxonomy" id="798071"/>
    <lineage>
        <taxon>Eukaryota</taxon>
        <taxon>Fungi</taxon>
        <taxon>Dikarya</taxon>
        <taxon>Ascomycota</taxon>
        <taxon>Pezizomycotina</taxon>
        <taxon>Dothideomycetes</taxon>
        <taxon>Pleosporomycetidae</taxon>
        <taxon>Pleosporales</taxon>
        <taxon>Pleosporineae</taxon>
        <taxon>Phaeosphaeriaceae</taxon>
        <taxon>Paraphoma</taxon>
    </lineage>
</organism>
<evidence type="ECO:0000256" key="4">
    <source>
        <dbReference type="ARBA" id="ARBA00014846"/>
    </source>
</evidence>
<evidence type="ECO:0000256" key="8">
    <source>
        <dbReference type="ARBA" id="ARBA00022840"/>
    </source>
</evidence>
<evidence type="ECO:0000256" key="9">
    <source>
        <dbReference type="RuleBase" id="RU364126"/>
    </source>
</evidence>
<protein>
    <recommendedName>
        <fullName evidence="4 9">Inositol-pentakisphosphate 2-kinase</fullName>
        <ecNumber evidence="3 9">2.7.1.158</ecNumber>
    </recommendedName>
</protein>
<comment type="domain">
    <text evidence="9">The EXKPK motif is conserved in inositol-pentakisphosphate 2-kinases of both family 1 and 2.</text>
</comment>
<keyword evidence="12" id="KW-1185">Reference proteome</keyword>